<organism evidence="11 12">
    <name type="scientific">Allocatelliglobosispora scoriae</name>
    <dbReference type="NCBI Taxonomy" id="643052"/>
    <lineage>
        <taxon>Bacteria</taxon>
        <taxon>Bacillati</taxon>
        <taxon>Actinomycetota</taxon>
        <taxon>Actinomycetes</taxon>
        <taxon>Micromonosporales</taxon>
        <taxon>Micromonosporaceae</taxon>
        <taxon>Allocatelliglobosispora</taxon>
    </lineage>
</organism>
<gene>
    <name evidence="11" type="ORF">F4553_001493</name>
</gene>
<comment type="caution">
    <text evidence="11">The sequence shown here is derived from an EMBL/GenBank/DDBJ whole genome shotgun (WGS) entry which is preliminary data.</text>
</comment>
<dbReference type="GO" id="GO:0006508">
    <property type="term" value="P:proteolysis"/>
    <property type="evidence" value="ECO:0007669"/>
    <property type="project" value="UniProtKB-KW"/>
</dbReference>
<evidence type="ECO:0000256" key="1">
    <source>
        <dbReference type="ARBA" id="ARBA00008721"/>
    </source>
</evidence>
<evidence type="ECO:0000259" key="10">
    <source>
        <dbReference type="Pfam" id="PF05572"/>
    </source>
</evidence>
<evidence type="ECO:0000256" key="4">
    <source>
        <dbReference type="ARBA" id="ARBA00022729"/>
    </source>
</evidence>
<keyword evidence="4 9" id="KW-0732">Signal</keyword>
<evidence type="ECO:0000256" key="8">
    <source>
        <dbReference type="ARBA" id="ARBA00023157"/>
    </source>
</evidence>
<dbReference type="Gene3D" id="3.40.390.10">
    <property type="entry name" value="Collagenase (Catalytic Domain)"/>
    <property type="match status" value="1"/>
</dbReference>
<evidence type="ECO:0000313" key="11">
    <source>
        <dbReference type="EMBL" id="MBB5868114.1"/>
    </source>
</evidence>
<dbReference type="GO" id="GO:0008237">
    <property type="term" value="F:metallopeptidase activity"/>
    <property type="evidence" value="ECO:0007669"/>
    <property type="project" value="UniProtKB-KW"/>
</dbReference>
<feature type="chain" id="PRO_5039685956" description="Peptidase M43 pregnancy-associated plasma-A domain-containing protein" evidence="9">
    <location>
        <begin position="19"/>
        <end position="318"/>
    </location>
</feature>
<keyword evidence="12" id="KW-1185">Reference proteome</keyword>
<evidence type="ECO:0000256" key="7">
    <source>
        <dbReference type="ARBA" id="ARBA00023049"/>
    </source>
</evidence>
<keyword evidence="3" id="KW-0479">Metal-binding</keyword>
<dbReference type="InterPro" id="IPR008754">
    <property type="entry name" value="Peptidase_M43"/>
</dbReference>
<sequence length="318" mass="33137">MNLRRTIRIAGLSAFAAAAVLTVNPAVSPVAASVSAICVEPAAAHTDAKAKPGGGAKHDPNEITAAELASREKDLGSALRLREQLRLPIAAAGATVTIPVVVHVISEDGTRANGNIPDSLINSQITVLNQAYAGSTGGAATAFAFQLQSINRVTNPAWYPIVYGSSAEKQMKAALRVGGAGTLNIYTGLLSDDLLGWATFPKSKLNTYDGVVILAESVPGGTASPYAEGDTATHEIGHWLNLYHTFQGGCNGGGDQVSDTPAEASAAFGCPVNRDTCANKPGLDPIRNFMDYTDDACMFQFTAGQATRMLDAWNAYRA</sequence>
<dbReference type="PANTHER" id="PTHR47466">
    <property type="match status" value="1"/>
</dbReference>
<dbReference type="Pfam" id="PF05572">
    <property type="entry name" value="Peptidase_M43"/>
    <property type="match status" value="1"/>
</dbReference>
<keyword evidence="8" id="KW-1015">Disulfide bond</keyword>
<keyword evidence="2" id="KW-0645">Protease</keyword>
<feature type="signal peptide" evidence="9">
    <location>
        <begin position="1"/>
        <end position="18"/>
    </location>
</feature>
<proteinExistence type="inferred from homology"/>
<reference evidence="11 12" key="1">
    <citation type="submission" date="2020-08" db="EMBL/GenBank/DDBJ databases">
        <title>Sequencing the genomes of 1000 actinobacteria strains.</title>
        <authorList>
            <person name="Klenk H.-P."/>
        </authorList>
    </citation>
    <scope>NUCLEOTIDE SEQUENCE [LARGE SCALE GENOMIC DNA]</scope>
    <source>
        <strain evidence="11 12">DSM 45362</strain>
    </source>
</reference>
<name>A0A841BIM2_9ACTN</name>
<dbReference type="RefSeq" id="WP_184833807.1">
    <property type="nucleotide sequence ID" value="NZ_JACHMN010000002.1"/>
</dbReference>
<protein>
    <recommendedName>
        <fullName evidence="10">Peptidase M43 pregnancy-associated plasma-A domain-containing protein</fullName>
    </recommendedName>
</protein>
<keyword evidence="6" id="KW-0862">Zinc</keyword>
<dbReference type="SUPFAM" id="SSF55486">
    <property type="entry name" value="Metalloproteases ('zincins'), catalytic domain"/>
    <property type="match status" value="1"/>
</dbReference>
<evidence type="ECO:0000256" key="6">
    <source>
        <dbReference type="ARBA" id="ARBA00022833"/>
    </source>
</evidence>
<dbReference type="Proteomes" id="UP000587527">
    <property type="component" value="Unassembled WGS sequence"/>
</dbReference>
<comment type="similarity">
    <text evidence="1">Belongs to the peptidase M43B family.</text>
</comment>
<evidence type="ECO:0000256" key="5">
    <source>
        <dbReference type="ARBA" id="ARBA00022801"/>
    </source>
</evidence>
<feature type="domain" description="Peptidase M43 pregnancy-associated plasma-A" evidence="10">
    <location>
        <begin position="230"/>
        <end position="311"/>
    </location>
</feature>
<accession>A0A841BIM2</accession>
<evidence type="ECO:0000313" key="12">
    <source>
        <dbReference type="Proteomes" id="UP000587527"/>
    </source>
</evidence>
<evidence type="ECO:0000256" key="2">
    <source>
        <dbReference type="ARBA" id="ARBA00022670"/>
    </source>
</evidence>
<dbReference type="InterPro" id="IPR024079">
    <property type="entry name" value="MetalloPept_cat_dom_sf"/>
</dbReference>
<keyword evidence="7" id="KW-0482">Metalloprotease</keyword>
<dbReference type="CDD" id="cd04275">
    <property type="entry name" value="ZnMc_pappalysin_like"/>
    <property type="match status" value="1"/>
</dbReference>
<dbReference type="GO" id="GO:0046872">
    <property type="term" value="F:metal ion binding"/>
    <property type="evidence" value="ECO:0007669"/>
    <property type="project" value="UniProtKB-KW"/>
</dbReference>
<dbReference type="EMBL" id="JACHMN010000002">
    <property type="protein sequence ID" value="MBB5868114.1"/>
    <property type="molecule type" value="Genomic_DNA"/>
</dbReference>
<evidence type="ECO:0000256" key="3">
    <source>
        <dbReference type="ARBA" id="ARBA00022723"/>
    </source>
</evidence>
<keyword evidence="5" id="KW-0378">Hydrolase</keyword>
<evidence type="ECO:0000256" key="9">
    <source>
        <dbReference type="SAM" id="SignalP"/>
    </source>
</evidence>
<dbReference type="AlphaFoldDB" id="A0A841BIM2"/>
<dbReference type="PANTHER" id="PTHR47466:SF1">
    <property type="entry name" value="METALLOPROTEASE MEP1 (AFU_ORTHOLOGUE AFUA_1G07730)-RELATED"/>
    <property type="match status" value="1"/>
</dbReference>